<dbReference type="Proteomes" id="UP000233778">
    <property type="component" value="Chromosome"/>
</dbReference>
<dbReference type="AlphaFoldDB" id="A0A2I5T9W0"/>
<name>A0A2I5T9W0_SERS3</name>
<gene>
    <name evidence="1" type="ORF">CWC46_17020</name>
    <name evidence="2" type="ORF">Ser39006_017020</name>
</gene>
<reference evidence="2" key="2">
    <citation type="submission" date="2013-09" db="EMBL/GenBank/DDBJ databases">
        <authorList>
            <person name="Wang G."/>
            <person name="Yang Y."/>
            <person name="Su Y."/>
        </authorList>
    </citation>
    <scope>NUCLEOTIDE SEQUENCE</scope>
    <source>
        <strain evidence="2">ATCC 39006</strain>
    </source>
</reference>
<reference evidence="1 4" key="3">
    <citation type="submission" date="2017-11" db="EMBL/GenBank/DDBJ databases">
        <title>Complete genome sequence of Serratia sp. ATCC 39006 LacA.</title>
        <authorList>
            <person name="Hampton H.G."/>
            <person name="Jackson S.A."/>
            <person name="Jauregui R."/>
            <person name="Poulter G.T.M."/>
            <person name="Salmond G.P.C."/>
            <person name="Fineran P.C."/>
        </authorList>
    </citation>
    <scope>NUCLEOTIDE SEQUENCE [LARGE SCALE GENOMIC DNA]</scope>
    <source>
        <strain evidence="1 4">ATCC 39006</strain>
    </source>
</reference>
<sequence length="177" mass="19056">MTTLAILYRDVWSNKSFGLVTQSNAFSELGFIGTVTALVAGVNGATTTAWAGGGVAAGSSILPQRYQYSAQAMNYRSAAEAANCIYDVVVKNGEFLRASNNINLFPGLLEEEKRYLGDITYELKKKQSDVKLLTPDLDTLKKALTGVSGGTNKNIDDAKVNQLINDMYICKLAVTGK</sequence>
<keyword evidence="3" id="KW-1185">Reference proteome</keyword>
<reference evidence="2 3" key="1">
    <citation type="journal article" date="2013" name="Genome Announc.">
        <title>Draft genome sequence of Serratia sp. strain ATCC 39006, a model bacterium for analysis of the biosynthesis and regulation of prodigiosin, a carbapenem, and gas vesicles.</title>
        <authorList>
            <person name="Fineran P.C."/>
            <person name="Iglesias Cans M.C."/>
            <person name="Ramsay J.P."/>
            <person name="Wilf N.M."/>
            <person name="Cossyleon D."/>
            <person name="McNeil M.B."/>
            <person name="Williamson N.R."/>
            <person name="Monson R.E."/>
            <person name="Becher S.A."/>
            <person name="Stanton J.A."/>
            <person name="Brugger K."/>
            <person name="Brown S.D."/>
            <person name="Salmond G.P."/>
        </authorList>
    </citation>
    <scope>NUCLEOTIDE SEQUENCE [LARGE SCALE GENOMIC DNA]</scope>
    <source>
        <strain evidence="2">ATCC 39006</strain>
        <strain evidence="3">ATCC 39006 / SC 11482</strain>
    </source>
</reference>
<reference evidence="2" key="4">
    <citation type="submission" date="2017-11" db="EMBL/GenBank/DDBJ databases">
        <title>Complete genome sequence of Serratia sp. ATCC 39006.</title>
        <authorList>
            <person name="Hampton H.G."/>
            <person name="Jackson S.A."/>
            <person name="Jauregui R."/>
            <person name="Poulter G.T.M."/>
            <person name="Salmond G.P.C."/>
            <person name="Fineran P.C."/>
        </authorList>
    </citation>
    <scope>NUCLEOTIDE SEQUENCE</scope>
    <source>
        <strain evidence="2">ATCC 39006</strain>
    </source>
</reference>
<dbReference type="Proteomes" id="UP000017700">
    <property type="component" value="Chromosome"/>
</dbReference>
<protein>
    <submittedName>
        <fullName evidence="2">Uncharacterized protein</fullName>
    </submittedName>
</protein>
<organism evidence="2 3">
    <name type="scientific">Serratia sp. (strain ATCC 39006)</name>
    <name type="common">Prodigiosinella confusarubida</name>
    <dbReference type="NCBI Taxonomy" id="104623"/>
    <lineage>
        <taxon>Bacteria</taxon>
        <taxon>Pseudomonadati</taxon>
        <taxon>Pseudomonadota</taxon>
        <taxon>Gammaproteobacteria</taxon>
        <taxon>Enterobacterales</taxon>
        <taxon>Pectobacteriaceae</taxon>
        <taxon>Prodigiosinella</taxon>
    </lineage>
</organism>
<evidence type="ECO:0000313" key="1">
    <source>
        <dbReference type="EMBL" id="AUH01357.1"/>
    </source>
</evidence>
<evidence type="ECO:0000313" key="2">
    <source>
        <dbReference type="EMBL" id="AUH05678.1"/>
    </source>
</evidence>
<evidence type="ECO:0000313" key="3">
    <source>
        <dbReference type="Proteomes" id="UP000017700"/>
    </source>
</evidence>
<dbReference type="KEGG" id="sera:Ser39006_017020"/>
<dbReference type="KEGG" id="serq:CWC46_17020"/>
<dbReference type="EMBL" id="CP025085">
    <property type="protein sequence ID" value="AUH01357.1"/>
    <property type="molecule type" value="Genomic_DNA"/>
</dbReference>
<evidence type="ECO:0000313" key="4">
    <source>
        <dbReference type="Proteomes" id="UP000233778"/>
    </source>
</evidence>
<accession>A0A2I5T9W0</accession>
<proteinExistence type="predicted"/>
<dbReference type="EMBL" id="CP025084">
    <property type="protein sequence ID" value="AUH05678.1"/>
    <property type="molecule type" value="Genomic_DNA"/>
</dbReference>